<dbReference type="OrthoDB" id="379302at2157"/>
<dbReference type="PATRIC" id="fig|662477.6.peg.2986"/>
<accession>M0J196</accession>
<dbReference type="AlphaFoldDB" id="M0J196"/>
<protein>
    <submittedName>
        <fullName evidence="1">Uncharacterized protein</fullName>
    </submittedName>
</protein>
<gene>
    <name evidence="1" type="ORF">C437_15331</name>
</gene>
<evidence type="ECO:0000313" key="1">
    <source>
        <dbReference type="EMBL" id="EMA01804.1"/>
    </source>
</evidence>
<dbReference type="RefSeq" id="WP_004517840.1">
    <property type="nucleotide sequence ID" value="NZ_AOLQ01000065.1"/>
</dbReference>
<dbReference type="EMBL" id="AOLQ01000065">
    <property type="protein sequence ID" value="EMA01804.1"/>
    <property type="molecule type" value="Genomic_DNA"/>
</dbReference>
<proteinExistence type="predicted"/>
<evidence type="ECO:0000313" key="2">
    <source>
        <dbReference type="Proteomes" id="UP000011534"/>
    </source>
</evidence>
<comment type="caution">
    <text evidence="1">The sequence shown here is derived from an EMBL/GenBank/DDBJ whole genome shotgun (WGS) entry which is preliminary data.</text>
</comment>
<keyword evidence="2" id="KW-1185">Reference proteome</keyword>
<sequence>MNAAVSDREEVSEILSREFNDRIYTVEDDVIWVSGTNAHCATVARKMARMLAHCHDIPTSLVYDDDAVAHGGVQFNWGESA</sequence>
<organism evidence="1 2">
    <name type="scientific">Haloarcula vallismortis ATCC 29715</name>
    <dbReference type="NCBI Taxonomy" id="662477"/>
    <lineage>
        <taxon>Archaea</taxon>
        <taxon>Methanobacteriati</taxon>
        <taxon>Methanobacteriota</taxon>
        <taxon>Stenosarchaea group</taxon>
        <taxon>Halobacteria</taxon>
        <taxon>Halobacteriales</taxon>
        <taxon>Haloarculaceae</taxon>
        <taxon>Haloarcula</taxon>
    </lineage>
</organism>
<name>M0J196_HALVA</name>
<reference evidence="1 2" key="1">
    <citation type="journal article" date="2014" name="PLoS Genet.">
        <title>Phylogenetically driven sequencing of extremely halophilic archaea reveals strategies for static and dynamic osmo-response.</title>
        <authorList>
            <person name="Becker E.A."/>
            <person name="Seitzer P.M."/>
            <person name="Tritt A."/>
            <person name="Larsen D."/>
            <person name="Krusor M."/>
            <person name="Yao A.I."/>
            <person name="Wu D."/>
            <person name="Madern D."/>
            <person name="Eisen J.A."/>
            <person name="Darling A.E."/>
            <person name="Facciotti M.T."/>
        </authorList>
    </citation>
    <scope>NUCLEOTIDE SEQUENCE [LARGE SCALE GENOMIC DNA]</scope>
    <source>
        <strain evidence="1 2">ATCC 29715</strain>
    </source>
</reference>
<dbReference type="Proteomes" id="UP000011534">
    <property type="component" value="Unassembled WGS sequence"/>
</dbReference>